<keyword evidence="3" id="KW-1003">Cell membrane</keyword>
<gene>
    <name evidence="12" type="ORF">JZ751_008637</name>
</gene>
<evidence type="ECO:0000256" key="1">
    <source>
        <dbReference type="ARBA" id="ARBA00004120"/>
    </source>
</evidence>
<keyword evidence="7 10" id="KW-0472">Membrane</keyword>
<dbReference type="PANTHER" id="PTHR16795">
    <property type="entry name" value="LIMBIN/ELLIS-VAN CREVELD PROTEIN"/>
    <property type="match status" value="1"/>
</dbReference>
<protein>
    <submittedName>
        <fullName evidence="12">Uncharacterized protein</fullName>
    </submittedName>
</protein>
<evidence type="ECO:0000256" key="9">
    <source>
        <dbReference type="ARBA" id="ARBA00023273"/>
    </source>
</evidence>
<keyword evidence="9" id="KW-0966">Cell projection</keyword>
<evidence type="ECO:0000256" key="10">
    <source>
        <dbReference type="SAM" id="Phobius"/>
    </source>
</evidence>
<name>A0A8T2NWW2_9TELE</name>
<keyword evidence="8" id="KW-0206">Cytoskeleton</keyword>
<dbReference type="InterPro" id="IPR026501">
    <property type="entry name" value="Limbin/EVC"/>
</dbReference>
<keyword evidence="4" id="KW-0963">Cytoplasm</keyword>
<dbReference type="Pfam" id="PF12297">
    <property type="entry name" value="EVC2_like"/>
    <property type="match status" value="1"/>
</dbReference>
<feature type="signal peptide" evidence="11">
    <location>
        <begin position="1"/>
        <end position="25"/>
    </location>
</feature>
<dbReference type="PANTHER" id="PTHR16795:SF14">
    <property type="entry name" value="LIMBIN"/>
    <property type="match status" value="1"/>
</dbReference>
<keyword evidence="11" id="KW-0732">Signal</keyword>
<comment type="caution">
    <text evidence="12">The sequence shown here is derived from an EMBL/GenBank/DDBJ whole genome shotgun (WGS) entry which is preliminary data.</text>
</comment>
<evidence type="ECO:0000256" key="4">
    <source>
        <dbReference type="ARBA" id="ARBA00022490"/>
    </source>
</evidence>
<feature type="chain" id="PRO_5035731907" evidence="11">
    <location>
        <begin position="26"/>
        <end position="465"/>
    </location>
</feature>
<evidence type="ECO:0000256" key="11">
    <source>
        <dbReference type="SAM" id="SignalP"/>
    </source>
</evidence>
<reference evidence="12" key="1">
    <citation type="thesis" date="2021" institute="BYU ScholarsArchive" country="Provo, UT, USA">
        <title>Applications of and Algorithms for Genome Assembly and Genomic Analyses with an Emphasis on Marine Teleosts.</title>
        <authorList>
            <person name="Pickett B.D."/>
        </authorList>
    </citation>
    <scope>NUCLEOTIDE SEQUENCE</scope>
    <source>
        <strain evidence="12">HI-2016</strain>
    </source>
</reference>
<dbReference type="EMBL" id="JAFBMS010000017">
    <property type="protein sequence ID" value="KAG9345493.1"/>
    <property type="molecule type" value="Genomic_DNA"/>
</dbReference>
<keyword evidence="13" id="KW-1185">Reference proteome</keyword>
<evidence type="ECO:0000256" key="7">
    <source>
        <dbReference type="ARBA" id="ARBA00023136"/>
    </source>
</evidence>
<dbReference type="InterPro" id="IPR022076">
    <property type="entry name" value="Limbin"/>
</dbReference>
<keyword evidence="5 10" id="KW-0812">Transmembrane</keyword>
<evidence type="ECO:0000256" key="3">
    <source>
        <dbReference type="ARBA" id="ARBA00022475"/>
    </source>
</evidence>
<proteinExistence type="predicted"/>
<sequence length="465" mass="51487">MLKWRFLAVTVTVSTLFLIISKCEYRPYSCSSTIDGCNKVTEISECASDPADCKQKHLVHKCRSSEDVTWLSQSEVALTAIESSKEHNRTWTGVIDSSEFSQTKALSTPVLRGQCHFGEGSVELKLQNVDGQDSRQRCSQLGCNAEETPLCSSATMGPWSHSLFALIHPFANGMLQEGGRRSVPRHKNVDTAKEFPLVTFFLLINNTGTPAAADLSQLDIRDSISPNHSVHFAGFIGAFLLSALVVCLGLPLITWIQAAFRKKPLQQRKNRAILSGDGDPEYATCNISETAKEEAAFEDKMVDIMVLEDPQNMYQALENLDMSNLLRAAASLESIRVQIHKDVIAALLRGLRLRGLLSAQAERRLLSVLQGQLMGMEGKLKEEHVARMAALAAQCNMETRQEMEAEHRREAAEKERAGLLFQHADQQVLTMHCAGHCHTGPTSQNSSADPRSGFSFLCPKWIHYS</sequence>
<dbReference type="AlphaFoldDB" id="A0A8T2NWW2"/>
<evidence type="ECO:0000313" key="13">
    <source>
        <dbReference type="Proteomes" id="UP000824540"/>
    </source>
</evidence>
<dbReference type="OrthoDB" id="8852462at2759"/>
<accession>A0A8T2NWW2</accession>
<evidence type="ECO:0000256" key="8">
    <source>
        <dbReference type="ARBA" id="ARBA00023212"/>
    </source>
</evidence>
<dbReference type="GO" id="GO:0060170">
    <property type="term" value="C:ciliary membrane"/>
    <property type="evidence" value="ECO:0007669"/>
    <property type="project" value="TreeGrafter"/>
</dbReference>
<evidence type="ECO:0000256" key="5">
    <source>
        <dbReference type="ARBA" id="ARBA00022692"/>
    </source>
</evidence>
<dbReference type="Proteomes" id="UP000824540">
    <property type="component" value="Unassembled WGS sequence"/>
</dbReference>
<evidence type="ECO:0000256" key="2">
    <source>
        <dbReference type="ARBA" id="ARBA00004162"/>
    </source>
</evidence>
<keyword evidence="6 10" id="KW-1133">Transmembrane helix</keyword>
<dbReference type="GO" id="GO:0098797">
    <property type="term" value="C:plasma membrane protein complex"/>
    <property type="evidence" value="ECO:0007669"/>
    <property type="project" value="TreeGrafter"/>
</dbReference>
<feature type="transmembrane region" description="Helical" evidence="10">
    <location>
        <begin position="232"/>
        <end position="260"/>
    </location>
</feature>
<dbReference type="GO" id="GO:0007224">
    <property type="term" value="P:smoothened signaling pathway"/>
    <property type="evidence" value="ECO:0007669"/>
    <property type="project" value="InterPro"/>
</dbReference>
<evidence type="ECO:0000256" key="6">
    <source>
        <dbReference type="ARBA" id="ARBA00022989"/>
    </source>
</evidence>
<evidence type="ECO:0000313" key="12">
    <source>
        <dbReference type="EMBL" id="KAG9345493.1"/>
    </source>
</evidence>
<comment type="subcellular location">
    <subcellularLocation>
        <location evidence="2">Cell membrane</location>
        <topology evidence="2">Single-pass membrane protein</topology>
    </subcellularLocation>
    <subcellularLocation>
        <location evidence="1">Cytoplasm</location>
        <location evidence="1">Cytoskeleton</location>
        <location evidence="1">Cilium basal body</location>
    </subcellularLocation>
</comment>
<organism evidence="12 13">
    <name type="scientific">Albula glossodonta</name>
    <name type="common">roundjaw bonefish</name>
    <dbReference type="NCBI Taxonomy" id="121402"/>
    <lineage>
        <taxon>Eukaryota</taxon>
        <taxon>Metazoa</taxon>
        <taxon>Chordata</taxon>
        <taxon>Craniata</taxon>
        <taxon>Vertebrata</taxon>
        <taxon>Euteleostomi</taxon>
        <taxon>Actinopterygii</taxon>
        <taxon>Neopterygii</taxon>
        <taxon>Teleostei</taxon>
        <taxon>Albuliformes</taxon>
        <taxon>Albulidae</taxon>
        <taxon>Albula</taxon>
    </lineage>
</organism>